<dbReference type="Pfam" id="PF05979">
    <property type="entry name" value="DUF896"/>
    <property type="match status" value="1"/>
</dbReference>
<organism evidence="3 4">
    <name type="scientific">Streptococcus equinus ATCC 9812</name>
    <dbReference type="NCBI Taxonomy" id="525379"/>
    <lineage>
        <taxon>Bacteria</taxon>
        <taxon>Bacillati</taxon>
        <taxon>Bacillota</taxon>
        <taxon>Bacilli</taxon>
        <taxon>Lactobacillales</taxon>
        <taxon>Streptococcaceae</taxon>
        <taxon>Streptococcus</taxon>
    </lineage>
</organism>
<dbReference type="RefSeq" id="WP_003067414.1">
    <property type="nucleotide sequence ID" value="NZ_GL698431.1"/>
</dbReference>
<dbReference type="GO" id="GO:0005737">
    <property type="term" value="C:cytoplasm"/>
    <property type="evidence" value="ECO:0007669"/>
    <property type="project" value="UniProtKB-SubCell"/>
</dbReference>
<sequence length="85" mass="9824">MNEKKIQRINELARKKKTVGLTGAEKVEQAKLRKEYIKGYRHSLLHHIAGIKIVDEKGNDLTPEKLRQLQRERGLHGRSLDDPNS</sequence>
<protein>
    <recommendedName>
        <fullName evidence="2">UPF0291 protein HMPREF0819_1606</fullName>
    </recommendedName>
</protein>
<keyword evidence="1 2" id="KW-0963">Cytoplasm</keyword>
<dbReference type="HOGENOM" id="CLU_173137_0_2_9"/>
<dbReference type="Proteomes" id="UP000005699">
    <property type="component" value="Unassembled WGS sequence"/>
</dbReference>
<comment type="caution">
    <text evidence="3">The sequence shown here is derived from an EMBL/GenBank/DDBJ whole genome shotgun (WGS) entry which is preliminary data.</text>
</comment>
<comment type="subcellular location">
    <subcellularLocation>
        <location evidence="2">Cytoplasm</location>
    </subcellularLocation>
</comment>
<dbReference type="NCBIfam" id="NF002711">
    <property type="entry name" value="PRK02539.1"/>
    <property type="match status" value="1"/>
</dbReference>
<evidence type="ECO:0000313" key="3">
    <source>
        <dbReference type="EMBL" id="EFW88217.1"/>
    </source>
</evidence>
<gene>
    <name evidence="3" type="ORF">HMPREF0819_1606</name>
</gene>
<dbReference type="HAMAP" id="MF_01103">
    <property type="entry name" value="UPF0291"/>
    <property type="match status" value="1"/>
</dbReference>
<dbReference type="Gene3D" id="1.10.287.540">
    <property type="entry name" value="Helix hairpin bin"/>
    <property type="match status" value="1"/>
</dbReference>
<proteinExistence type="inferred from homology"/>
<dbReference type="AlphaFoldDB" id="E8JRI3"/>
<dbReference type="eggNOG" id="COG4224">
    <property type="taxonomic scope" value="Bacteria"/>
</dbReference>
<accession>E8JRI3</accession>
<dbReference type="SUPFAM" id="SSF158221">
    <property type="entry name" value="YnzC-like"/>
    <property type="match status" value="1"/>
</dbReference>
<name>E8JRI3_STREI</name>
<dbReference type="PANTHER" id="PTHR37300">
    <property type="entry name" value="UPF0291 PROTEIN CBO2609/CLC_2481"/>
    <property type="match status" value="1"/>
</dbReference>
<dbReference type="InterPro" id="IPR009242">
    <property type="entry name" value="DUF896"/>
</dbReference>
<evidence type="ECO:0000256" key="2">
    <source>
        <dbReference type="HAMAP-Rule" id="MF_01103"/>
    </source>
</evidence>
<evidence type="ECO:0000313" key="4">
    <source>
        <dbReference type="Proteomes" id="UP000005699"/>
    </source>
</evidence>
<dbReference type="PANTHER" id="PTHR37300:SF1">
    <property type="entry name" value="UPF0291 PROTEIN YNZC"/>
    <property type="match status" value="1"/>
</dbReference>
<dbReference type="EMBL" id="AEVB01000038">
    <property type="protein sequence ID" value="EFW88217.1"/>
    <property type="molecule type" value="Genomic_DNA"/>
</dbReference>
<evidence type="ECO:0000256" key="1">
    <source>
        <dbReference type="ARBA" id="ARBA00022490"/>
    </source>
</evidence>
<reference evidence="3 4" key="1">
    <citation type="submission" date="2010-12" db="EMBL/GenBank/DDBJ databases">
        <authorList>
            <person name="Muzny D."/>
            <person name="Qin X."/>
            <person name="Deng J."/>
            <person name="Jiang H."/>
            <person name="Liu Y."/>
            <person name="Qu J."/>
            <person name="Song X.-Z."/>
            <person name="Zhang L."/>
            <person name="Thornton R."/>
            <person name="Coyle M."/>
            <person name="Francisco L."/>
            <person name="Jackson L."/>
            <person name="Javaid M."/>
            <person name="Korchina V."/>
            <person name="Kovar C."/>
            <person name="Mata R."/>
            <person name="Mathew T."/>
            <person name="Ngo R."/>
            <person name="Nguyen L."/>
            <person name="Nguyen N."/>
            <person name="Okwuonu G."/>
            <person name="Ongeri F."/>
            <person name="Pham C."/>
            <person name="Simmons D."/>
            <person name="Wilczek-Boney K."/>
            <person name="Hale W."/>
            <person name="Jakkamsetti A."/>
            <person name="Pham P."/>
            <person name="Ruth R."/>
            <person name="San Lucas F."/>
            <person name="Warren J."/>
            <person name="Zhang J."/>
            <person name="Zhao Z."/>
            <person name="Zhou C."/>
            <person name="Zhu D."/>
            <person name="Lee S."/>
            <person name="Bess C."/>
            <person name="Blankenburg K."/>
            <person name="Forbes L."/>
            <person name="Fu Q."/>
            <person name="Gubbala S."/>
            <person name="Hirani K."/>
            <person name="Jayaseelan J.C."/>
            <person name="Lara F."/>
            <person name="Munidasa M."/>
            <person name="Palculict T."/>
            <person name="Patil S."/>
            <person name="Pu L.-L."/>
            <person name="Saada N."/>
            <person name="Tang L."/>
            <person name="Weissenberger G."/>
            <person name="Zhu Y."/>
            <person name="Hemphill L."/>
            <person name="Shang Y."/>
            <person name="Youmans B."/>
            <person name="Ayvaz T."/>
            <person name="Ross M."/>
            <person name="Santibanez J."/>
            <person name="Aqrawi P."/>
            <person name="Gross S."/>
            <person name="Joshi V."/>
            <person name="Fowler G."/>
            <person name="Nazareth L."/>
            <person name="Reid J."/>
            <person name="Worley K."/>
            <person name="Petrosino J."/>
            <person name="Highlander S."/>
            <person name="Gibbs R."/>
        </authorList>
    </citation>
    <scope>NUCLEOTIDE SEQUENCE [LARGE SCALE GENOMIC DNA]</scope>
    <source>
        <strain evidence="3 4">ATCC 9812</strain>
    </source>
</reference>
<comment type="similarity">
    <text evidence="2">Belongs to the UPF0291 family.</text>
</comment>